<reference evidence="4 5" key="1">
    <citation type="submission" date="2024-03" db="EMBL/GenBank/DDBJ databases">
        <title>Bacilli Hybrid Assemblies.</title>
        <authorList>
            <person name="Kovac J."/>
        </authorList>
    </citation>
    <scope>NUCLEOTIDE SEQUENCE [LARGE SCALE GENOMIC DNA]</scope>
    <source>
        <strain evidence="4 5">FSL R7-0666</strain>
    </source>
</reference>
<protein>
    <submittedName>
        <fullName evidence="4">O-methyltransferase</fullName>
        <ecNumber evidence="4">2.1.1.-</ecNumber>
    </submittedName>
</protein>
<dbReference type="EMBL" id="JBCITK010000001">
    <property type="protein sequence ID" value="MEN0642049.1"/>
    <property type="molecule type" value="Genomic_DNA"/>
</dbReference>
<accession>A0ABU9VDS2</accession>
<evidence type="ECO:0000256" key="2">
    <source>
        <dbReference type="ARBA" id="ARBA00022679"/>
    </source>
</evidence>
<dbReference type="PROSITE" id="PS51682">
    <property type="entry name" value="SAM_OMT_I"/>
    <property type="match status" value="1"/>
</dbReference>
<dbReference type="RefSeq" id="WP_343129207.1">
    <property type="nucleotide sequence ID" value="NZ_JBCITK010000001.1"/>
</dbReference>
<dbReference type="GO" id="GO:0032259">
    <property type="term" value="P:methylation"/>
    <property type="evidence" value="ECO:0007669"/>
    <property type="project" value="UniProtKB-KW"/>
</dbReference>
<dbReference type="SUPFAM" id="SSF53335">
    <property type="entry name" value="S-adenosyl-L-methionine-dependent methyltransferases"/>
    <property type="match status" value="1"/>
</dbReference>
<keyword evidence="3" id="KW-0949">S-adenosyl-L-methionine</keyword>
<evidence type="ECO:0000313" key="5">
    <source>
        <dbReference type="Proteomes" id="UP001418796"/>
    </source>
</evidence>
<sequence>MKTMEEKKWHVVDSYLAQQLHQEDLALDYVLENNRKNNLPPFDVSRTQGEFLRLLVQMTNAKRILEIGTLGGYSTICMAKGLSKGGKIITLEASPAHASCANDNITNAGFDQCVSIQLGMALETLPLLQQQNELFDFFFIDADKPNNPYYLEWALKLAEPGSVIIADNVVRNGEVIDRHSTDPRIQGIRTFMDMLSQDERIDSTAIQTVGEKGYDGFVIGRVKG</sequence>
<dbReference type="Gene3D" id="3.40.50.150">
    <property type="entry name" value="Vaccinia Virus protein VP39"/>
    <property type="match status" value="1"/>
</dbReference>
<evidence type="ECO:0000313" key="4">
    <source>
        <dbReference type="EMBL" id="MEN0642049.1"/>
    </source>
</evidence>
<keyword evidence="2 4" id="KW-0808">Transferase</keyword>
<dbReference type="PANTHER" id="PTHR10509:SF14">
    <property type="entry name" value="CAFFEOYL-COA O-METHYLTRANSFERASE 3-RELATED"/>
    <property type="match status" value="1"/>
</dbReference>
<organism evidence="4 5">
    <name type="scientific">Alkalicoccobacillus gibsonii</name>
    <dbReference type="NCBI Taxonomy" id="79881"/>
    <lineage>
        <taxon>Bacteria</taxon>
        <taxon>Bacillati</taxon>
        <taxon>Bacillota</taxon>
        <taxon>Bacilli</taxon>
        <taxon>Bacillales</taxon>
        <taxon>Bacillaceae</taxon>
        <taxon>Alkalicoccobacillus</taxon>
    </lineage>
</organism>
<proteinExistence type="predicted"/>
<dbReference type="GO" id="GO:0008168">
    <property type="term" value="F:methyltransferase activity"/>
    <property type="evidence" value="ECO:0007669"/>
    <property type="project" value="UniProtKB-KW"/>
</dbReference>
<keyword evidence="5" id="KW-1185">Reference proteome</keyword>
<dbReference type="InterPro" id="IPR029063">
    <property type="entry name" value="SAM-dependent_MTases_sf"/>
</dbReference>
<evidence type="ECO:0000256" key="3">
    <source>
        <dbReference type="ARBA" id="ARBA00022691"/>
    </source>
</evidence>
<name>A0ABU9VDS2_9BACI</name>
<dbReference type="PANTHER" id="PTHR10509">
    <property type="entry name" value="O-METHYLTRANSFERASE-RELATED"/>
    <property type="match status" value="1"/>
</dbReference>
<dbReference type="InterPro" id="IPR002935">
    <property type="entry name" value="SAM_O-MeTrfase"/>
</dbReference>
<dbReference type="Pfam" id="PF01596">
    <property type="entry name" value="Methyltransf_3"/>
    <property type="match status" value="1"/>
</dbReference>
<dbReference type="EC" id="2.1.1.-" evidence="4"/>
<keyword evidence="1 4" id="KW-0489">Methyltransferase</keyword>
<evidence type="ECO:0000256" key="1">
    <source>
        <dbReference type="ARBA" id="ARBA00022603"/>
    </source>
</evidence>
<dbReference type="Proteomes" id="UP001418796">
    <property type="component" value="Unassembled WGS sequence"/>
</dbReference>
<gene>
    <name evidence="4" type="ORF">MKY91_02585</name>
</gene>
<comment type="caution">
    <text evidence="4">The sequence shown here is derived from an EMBL/GenBank/DDBJ whole genome shotgun (WGS) entry which is preliminary data.</text>
</comment>
<dbReference type="InterPro" id="IPR050362">
    <property type="entry name" value="Cation-dep_OMT"/>
</dbReference>